<accession>A0A4Q1CMX8</accession>
<comment type="caution">
    <text evidence="1">The sequence shown here is derived from an EMBL/GenBank/DDBJ whole genome shotgun (WGS) entry which is preliminary data.</text>
</comment>
<name>A0A4Q1CMX8_9BACT</name>
<sequence>MPTLKTTPMYRYFKKLFCIVFVSAFFLHCGKDSGANNYAGGSPAGQGGSLARFAVVGNYMYAVDKENLSVFSIADAANPQLVNIVKVGFEIETIFPFKDKLFIGSTSVVHIFSISNPQSPEKLSQAISPDVMRRCDPVVAKDTVAYATLRVNGACGGVQSILACYDVKDITRPVQRGVALVGEPYGLGYKDNVLYVCDRQRGLIVFDISKAYEPVQIKTIWTGRWFLDVIPYNDLLICWTDTGVSLYDITDNRNPALLTTIQ</sequence>
<evidence type="ECO:0000313" key="1">
    <source>
        <dbReference type="EMBL" id="RXK61969.1"/>
    </source>
</evidence>
<dbReference type="Proteomes" id="UP000290204">
    <property type="component" value="Unassembled WGS sequence"/>
</dbReference>
<evidence type="ECO:0008006" key="3">
    <source>
        <dbReference type="Google" id="ProtNLM"/>
    </source>
</evidence>
<dbReference type="InterPro" id="IPR011047">
    <property type="entry name" value="Quinoprotein_ADH-like_sf"/>
</dbReference>
<keyword evidence="2" id="KW-1185">Reference proteome</keyword>
<reference evidence="1 2" key="1">
    <citation type="submission" date="2019-01" db="EMBL/GenBank/DDBJ databases">
        <title>Lacibacter sp. strain TTM-7.</title>
        <authorList>
            <person name="Chen W.-M."/>
        </authorList>
    </citation>
    <scope>NUCLEOTIDE SEQUENCE [LARGE SCALE GENOMIC DNA]</scope>
    <source>
        <strain evidence="1 2">TTM-7</strain>
    </source>
</reference>
<organism evidence="1 2">
    <name type="scientific">Lacibacter luteus</name>
    <dbReference type="NCBI Taxonomy" id="2508719"/>
    <lineage>
        <taxon>Bacteria</taxon>
        <taxon>Pseudomonadati</taxon>
        <taxon>Bacteroidota</taxon>
        <taxon>Chitinophagia</taxon>
        <taxon>Chitinophagales</taxon>
        <taxon>Chitinophagaceae</taxon>
        <taxon>Lacibacter</taxon>
    </lineage>
</organism>
<proteinExistence type="predicted"/>
<dbReference type="OrthoDB" id="1521841at2"/>
<dbReference type="EMBL" id="SDHW01000001">
    <property type="protein sequence ID" value="RXK61969.1"/>
    <property type="molecule type" value="Genomic_DNA"/>
</dbReference>
<dbReference type="SUPFAM" id="SSF50998">
    <property type="entry name" value="Quinoprotein alcohol dehydrogenase-like"/>
    <property type="match status" value="1"/>
</dbReference>
<dbReference type="Pfam" id="PF08309">
    <property type="entry name" value="LVIVD"/>
    <property type="match status" value="2"/>
</dbReference>
<dbReference type="InterPro" id="IPR013211">
    <property type="entry name" value="LVIVD"/>
</dbReference>
<gene>
    <name evidence="1" type="ORF">ESA94_02850</name>
</gene>
<dbReference type="AlphaFoldDB" id="A0A4Q1CMX8"/>
<protein>
    <recommendedName>
        <fullName evidence="3">LVIVD repeat-containing protein</fullName>
    </recommendedName>
</protein>
<evidence type="ECO:0000313" key="2">
    <source>
        <dbReference type="Proteomes" id="UP000290204"/>
    </source>
</evidence>